<evidence type="ECO:0000313" key="5">
    <source>
        <dbReference type="Proteomes" id="UP000198302"/>
    </source>
</evidence>
<dbReference type="EMBL" id="JPRK01000015">
    <property type="protein sequence ID" value="KIO51496.1"/>
    <property type="molecule type" value="Genomic_DNA"/>
</dbReference>
<evidence type="ECO:0000313" key="4">
    <source>
        <dbReference type="Proteomes" id="UP000032061"/>
    </source>
</evidence>
<protein>
    <submittedName>
        <fullName evidence="2">Uncharacterized protein</fullName>
    </submittedName>
</protein>
<organism evidence="2 4">
    <name type="scientific">Flavobacterium hibernum</name>
    <dbReference type="NCBI Taxonomy" id="37752"/>
    <lineage>
        <taxon>Bacteria</taxon>
        <taxon>Pseudomonadati</taxon>
        <taxon>Bacteroidota</taxon>
        <taxon>Flavobacteriia</taxon>
        <taxon>Flavobacteriales</taxon>
        <taxon>Flavobacteriaceae</taxon>
        <taxon>Flavobacterium</taxon>
    </lineage>
</organism>
<evidence type="ECO:0000256" key="1">
    <source>
        <dbReference type="SAM" id="Phobius"/>
    </source>
</evidence>
<gene>
    <name evidence="3" type="ORF">B0A73_14130</name>
    <name evidence="2" type="ORF">IW18_17800</name>
</gene>
<dbReference type="OrthoDB" id="678065at2"/>
<dbReference type="STRING" id="37752.IW18_17800"/>
<comment type="caution">
    <text evidence="2">The sequence shown here is derived from an EMBL/GenBank/DDBJ whole genome shotgun (WGS) entry which is preliminary data.</text>
</comment>
<evidence type="ECO:0000313" key="2">
    <source>
        <dbReference type="EMBL" id="KIO51496.1"/>
    </source>
</evidence>
<keyword evidence="5" id="KW-1185">Reference proteome</keyword>
<keyword evidence="1" id="KW-0472">Membrane</keyword>
<keyword evidence="1" id="KW-1133">Transmembrane helix</keyword>
<reference evidence="3 5" key="2">
    <citation type="submission" date="2016-11" db="EMBL/GenBank/DDBJ databases">
        <title>Whole genomes of Flavobacteriaceae.</title>
        <authorList>
            <person name="Stine C."/>
            <person name="Li C."/>
            <person name="Tadesse D."/>
        </authorList>
    </citation>
    <scope>NUCLEOTIDE SEQUENCE [LARGE SCALE GENOMIC DNA]</scope>
    <source>
        <strain evidence="3 5">ATCC 51468</strain>
    </source>
</reference>
<dbReference type="Proteomes" id="UP000032061">
    <property type="component" value="Unassembled WGS sequence"/>
</dbReference>
<dbReference type="Proteomes" id="UP000198302">
    <property type="component" value="Unassembled WGS sequence"/>
</dbReference>
<feature type="transmembrane region" description="Helical" evidence="1">
    <location>
        <begin position="97"/>
        <end position="119"/>
    </location>
</feature>
<dbReference type="EMBL" id="MUGX01000016">
    <property type="protein sequence ID" value="OXA86502.1"/>
    <property type="molecule type" value="Genomic_DNA"/>
</dbReference>
<proteinExistence type="predicted"/>
<evidence type="ECO:0000313" key="3">
    <source>
        <dbReference type="EMBL" id="OXA86502.1"/>
    </source>
</evidence>
<feature type="transmembrane region" description="Helical" evidence="1">
    <location>
        <begin position="148"/>
        <end position="166"/>
    </location>
</feature>
<accession>A0A0D0EWQ9</accession>
<feature type="transmembrane region" description="Helical" evidence="1">
    <location>
        <begin position="67"/>
        <end position="85"/>
    </location>
</feature>
<dbReference type="RefSeq" id="WP_041519361.1">
    <property type="nucleotide sequence ID" value="NZ_JPRK01000015.1"/>
</dbReference>
<keyword evidence="1" id="KW-0812">Transmembrane</keyword>
<sequence>MKKASVFIASILLSVIIAIFYGIVHNQFTYTISDEFFTKLMFERFGFVQYGQDTPRLTASIIGAWSTWWMGLVTGFVFATISLFHSDVRQMIKSIKGATLVVLGTSLIFGLIGLCYGFLGFSRLDSNCCFPLEVHNVKNFIAVSEMHSFSYLGGAIGLFLGILWQIRAIKSVK</sequence>
<name>A0A0D0EWQ9_9FLAO</name>
<reference evidence="2 4" key="1">
    <citation type="submission" date="2015-01" db="EMBL/GenBank/DDBJ databases">
        <title>Genome of Flavobacterium hibernum DSM 12611.</title>
        <authorList>
            <person name="Stropko S.J."/>
            <person name="Pipes S.E."/>
            <person name="Newman J.D."/>
        </authorList>
    </citation>
    <scope>NUCLEOTIDE SEQUENCE [LARGE SCALE GENOMIC DNA]</scope>
    <source>
        <strain evidence="2 4">DSM 12611</strain>
    </source>
</reference>
<feature type="transmembrane region" description="Helical" evidence="1">
    <location>
        <begin position="7"/>
        <end position="24"/>
    </location>
</feature>
<dbReference type="AlphaFoldDB" id="A0A0D0EWQ9"/>